<dbReference type="Proteomes" id="UP000711995">
    <property type="component" value="Unassembled WGS sequence"/>
</dbReference>
<organism evidence="1 2">
    <name type="scientific">Entomospira entomophila</name>
    <dbReference type="NCBI Taxonomy" id="2719988"/>
    <lineage>
        <taxon>Bacteria</taxon>
        <taxon>Pseudomonadati</taxon>
        <taxon>Spirochaetota</taxon>
        <taxon>Spirochaetia</taxon>
        <taxon>Spirochaetales</taxon>
        <taxon>Spirochaetaceae</taxon>
        <taxon>Entomospira</taxon>
    </lineage>
</organism>
<keyword evidence="2" id="KW-1185">Reference proteome</keyword>
<dbReference type="AlphaFoldDB" id="A0A968GDF4"/>
<proteinExistence type="predicted"/>
<accession>A0A968GDF4</accession>
<reference evidence="1 2" key="1">
    <citation type="submission" date="2020-03" db="EMBL/GenBank/DDBJ databases">
        <title>Spirochaetal bacteria isolated from arthropods constitute a novel genus Entomospira genus novum within the order Spirochaetales.</title>
        <authorList>
            <person name="Grana-Miraglia L."/>
            <person name="Sikutova S."/>
            <person name="Fingerle V."/>
            <person name="Sing A."/>
            <person name="Castillo-Ramirez S."/>
            <person name="Margos G."/>
            <person name="Rudolf I."/>
        </authorList>
    </citation>
    <scope>NUCLEOTIDE SEQUENCE [LARGE SCALE GENOMIC DNA]</scope>
    <source>
        <strain evidence="1 2">BR193</strain>
    </source>
</reference>
<name>A0A968GDF4_9SPIO</name>
<evidence type="ECO:0000313" key="2">
    <source>
        <dbReference type="Proteomes" id="UP000711995"/>
    </source>
</evidence>
<evidence type="ECO:0000313" key="1">
    <source>
        <dbReference type="EMBL" id="NIZ41543.1"/>
    </source>
</evidence>
<comment type="caution">
    <text evidence="1">The sequence shown here is derived from an EMBL/GenBank/DDBJ whole genome shotgun (WGS) entry which is preliminary data.</text>
</comment>
<sequence>MNNFSGIIRNRMPEYGQQGYLDAELFDELDENGFILKHEDAFILNGNLESITWVFQNDESVAWRISKDNQISVMSTIYSQQLRDIVSNYF</sequence>
<dbReference type="RefSeq" id="WP_167701165.1">
    <property type="nucleotide sequence ID" value="NZ_CP118177.1"/>
</dbReference>
<dbReference type="EMBL" id="JAATLJ010000004">
    <property type="protein sequence ID" value="NIZ41543.1"/>
    <property type="molecule type" value="Genomic_DNA"/>
</dbReference>
<protein>
    <submittedName>
        <fullName evidence="1">Uncharacterized protein</fullName>
    </submittedName>
</protein>
<gene>
    <name evidence="1" type="ORF">HCT14_08475</name>
</gene>